<dbReference type="STRING" id="655863.F0XBG8"/>
<dbReference type="InterPro" id="IPR036249">
    <property type="entry name" value="Thioredoxin-like_sf"/>
</dbReference>
<dbReference type="Pfam" id="PF07976">
    <property type="entry name" value="Phe_hydrox_dim"/>
    <property type="match status" value="1"/>
</dbReference>
<dbReference type="InterPro" id="IPR002938">
    <property type="entry name" value="FAD-bd"/>
</dbReference>
<dbReference type="Gene3D" id="3.50.50.60">
    <property type="entry name" value="FAD/NAD(P)-binding domain"/>
    <property type="match status" value="1"/>
</dbReference>
<dbReference type="GeneID" id="25978400"/>
<gene>
    <name evidence="7" type="ORF">CMQ_5113</name>
</gene>
<evidence type="ECO:0000259" key="5">
    <source>
        <dbReference type="Pfam" id="PF01494"/>
    </source>
</evidence>
<reference evidence="7 8" key="1">
    <citation type="journal article" date="2011" name="Proc. Natl. Acad. Sci. U.S.A.">
        <title>Genome and transcriptome analyses of the mountain pine beetle-fungal symbiont Grosmannia clavigera, a lodgepole pine pathogen.</title>
        <authorList>
            <person name="DiGuistini S."/>
            <person name="Wang Y."/>
            <person name="Liao N.Y."/>
            <person name="Taylor G."/>
            <person name="Tanguay P."/>
            <person name="Feau N."/>
            <person name="Henrissat B."/>
            <person name="Chan S.K."/>
            <person name="Hesse-Orce U."/>
            <person name="Alamouti S.M."/>
            <person name="Tsui C.K.M."/>
            <person name="Docking R.T."/>
            <person name="Levasseur A."/>
            <person name="Haridas S."/>
            <person name="Robertson G."/>
            <person name="Birol I."/>
            <person name="Holt R.A."/>
            <person name="Marra M.A."/>
            <person name="Hamelin R.C."/>
            <person name="Hirst M."/>
            <person name="Jones S.J.M."/>
            <person name="Bohlmann J."/>
            <person name="Breuil C."/>
        </authorList>
    </citation>
    <scope>NUCLEOTIDE SEQUENCE [LARGE SCALE GENOMIC DNA]</scope>
    <source>
        <strain evidence="8">kw1407 / UAMH 11150</strain>
    </source>
</reference>
<dbReference type="GO" id="GO:0016709">
    <property type="term" value="F:oxidoreductase activity, acting on paired donors, with incorporation or reduction of molecular oxygen, NAD(P)H as one donor, and incorporation of one atom of oxygen"/>
    <property type="evidence" value="ECO:0007669"/>
    <property type="project" value="UniProtKB-ARBA"/>
</dbReference>
<dbReference type="InterPro" id="IPR038220">
    <property type="entry name" value="PHOX_C_sf"/>
</dbReference>
<keyword evidence="7" id="KW-0503">Monooxygenase</keyword>
<protein>
    <submittedName>
        <fullName evidence="7">Pentachlorophenol 4-monooxygenase</fullName>
    </submittedName>
</protein>
<dbReference type="OrthoDB" id="5325318at2759"/>
<evidence type="ECO:0000259" key="6">
    <source>
        <dbReference type="Pfam" id="PF07976"/>
    </source>
</evidence>
<dbReference type="PRINTS" id="PR00420">
    <property type="entry name" value="RNGMNOXGNASE"/>
</dbReference>
<dbReference type="EMBL" id="GL629756">
    <property type="protein sequence ID" value="EFX04851.1"/>
    <property type="molecule type" value="Genomic_DNA"/>
</dbReference>
<dbReference type="eggNOG" id="KOG3855">
    <property type="taxonomic scope" value="Eukaryota"/>
</dbReference>
<dbReference type="GO" id="GO:0071949">
    <property type="term" value="F:FAD binding"/>
    <property type="evidence" value="ECO:0007669"/>
    <property type="project" value="InterPro"/>
</dbReference>
<dbReference type="AlphaFoldDB" id="F0XBG8"/>
<keyword evidence="2" id="KW-0285">Flavoprotein</keyword>
<name>F0XBG8_GROCL</name>
<dbReference type="InParanoid" id="F0XBG8"/>
<evidence type="ECO:0000256" key="2">
    <source>
        <dbReference type="ARBA" id="ARBA00022630"/>
    </source>
</evidence>
<feature type="domain" description="Phenol hydroxylase-like C-terminal dimerisation" evidence="6">
    <location>
        <begin position="443"/>
        <end position="641"/>
    </location>
</feature>
<keyword evidence="4" id="KW-0560">Oxidoreductase</keyword>
<dbReference type="PANTHER" id="PTHR43004:SF4">
    <property type="entry name" value="FAD-BINDING DOMAIN-CONTAINING PROTEIN"/>
    <property type="match status" value="1"/>
</dbReference>
<evidence type="ECO:0000313" key="7">
    <source>
        <dbReference type="EMBL" id="EFX04851.1"/>
    </source>
</evidence>
<dbReference type="Gene3D" id="3.40.30.20">
    <property type="match status" value="1"/>
</dbReference>
<dbReference type="SUPFAM" id="SSF52833">
    <property type="entry name" value="Thioredoxin-like"/>
    <property type="match status" value="1"/>
</dbReference>
<evidence type="ECO:0000256" key="4">
    <source>
        <dbReference type="ARBA" id="ARBA00023002"/>
    </source>
</evidence>
<keyword evidence="3" id="KW-0274">FAD</keyword>
<comment type="similarity">
    <text evidence="1">Belongs to the PheA/TfdB FAD monooxygenase family.</text>
</comment>
<sequence>MTTETKTGDENYDVCVVGAGPAGLMLAAVLSRLGIKTTVLDERPDRTAVGRADGIQPKTIETFQMMGLGDELLRDGVRVHDICIWRGDDAAALHRVSREVHYPADVLDVLQPYILLCHQGMIEGLLLDDLEDCGGAVQRSHVFESFEAVEGGGSGGDGGERLLKVHSRPSDTVDAPELPVVAADYVVGCDGARSRVRAQIPDTYAQGTPHRSTWGVLDGELDTDFPDIWSKTVVFSEAHGTVLMIPRERNMTRFYIEMKDEGEATTEKTAQSTEASAQDRVMAQARRVLAPFRLDWRTVEWFGHYTVAQRVAARFADPALHVFIGGDASHTHSPKAAQGMNTSVHDSWNLAWKLNLAVRGLATPALLASYEAERKKIAVDLIEFDYEHANQIAAGDAAALANNFRTNIRFIAGVGVDYGLNAINEPVRETPTTTVHKSGDGGLAQPGCTLPPAKATRYIDANPVDVQLDIPILGQFRVYVFVPDVVAPAQAAFVGALSRAVCADGSVLARLSAAAKASYAKQPRPARKKDVFVRPERYTAVSELFTFALMTAADKGSFELAQLPSLFSQSPWTVYLDDVAAMDTQGKSCTGKWLGSLAADEVAVMNVRPDGYVGSIRRWKASEETGGEAARWLDAYYGGFLQA</sequence>
<keyword evidence="8" id="KW-1185">Reference proteome</keyword>
<dbReference type="SUPFAM" id="SSF51905">
    <property type="entry name" value="FAD/NAD(P)-binding domain"/>
    <property type="match status" value="1"/>
</dbReference>
<dbReference type="RefSeq" id="XP_014174333.1">
    <property type="nucleotide sequence ID" value="XM_014318858.1"/>
</dbReference>
<dbReference type="Gene3D" id="3.30.9.10">
    <property type="entry name" value="D-Amino Acid Oxidase, subunit A, domain 2"/>
    <property type="match status" value="1"/>
</dbReference>
<dbReference type="SUPFAM" id="SSF54373">
    <property type="entry name" value="FAD-linked reductases, C-terminal domain"/>
    <property type="match status" value="1"/>
</dbReference>
<dbReference type="InterPro" id="IPR036188">
    <property type="entry name" value="FAD/NAD-bd_sf"/>
</dbReference>
<accession>F0XBG8</accession>
<organism evidence="8">
    <name type="scientific">Grosmannia clavigera (strain kw1407 / UAMH 11150)</name>
    <name type="common">Blue stain fungus</name>
    <name type="synonym">Graphiocladiella clavigera</name>
    <dbReference type="NCBI Taxonomy" id="655863"/>
    <lineage>
        <taxon>Eukaryota</taxon>
        <taxon>Fungi</taxon>
        <taxon>Dikarya</taxon>
        <taxon>Ascomycota</taxon>
        <taxon>Pezizomycotina</taxon>
        <taxon>Sordariomycetes</taxon>
        <taxon>Sordariomycetidae</taxon>
        <taxon>Ophiostomatales</taxon>
        <taxon>Ophiostomataceae</taxon>
        <taxon>Leptographium</taxon>
    </lineage>
</organism>
<dbReference type="InterPro" id="IPR050641">
    <property type="entry name" value="RIFMO-like"/>
</dbReference>
<dbReference type="InterPro" id="IPR012941">
    <property type="entry name" value="Phe_hydrox_C_dim_dom"/>
</dbReference>
<evidence type="ECO:0000256" key="1">
    <source>
        <dbReference type="ARBA" id="ARBA00007801"/>
    </source>
</evidence>
<evidence type="ECO:0000256" key="3">
    <source>
        <dbReference type="ARBA" id="ARBA00022827"/>
    </source>
</evidence>
<dbReference type="PANTHER" id="PTHR43004">
    <property type="entry name" value="TRK SYSTEM POTASSIUM UPTAKE PROTEIN"/>
    <property type="match status" value="1"/>
</dbReference>
<evidence type="ECO:0000313" key="8">
    <source>
        <dbReference type="Proteomes" id="UP000007796"/>
    </source>
</evidence>
<dbReference type="Pfam" id="PF01494">
    <property type="entry name" value="FAD_binding_3"/>
    <property type="match status" value="1"/>
</dbReference>
<proteinExistence type="inferred from homology"/>
<dbReference type="HOGENOM" id="CLU_009665_9_3_1"/>
<dbReference type="Proteomes" id="UP000007796">
    <property type="component" value="Unassembled WGS sequence"/>
</dbReference>
<feature type="domain" description="FAD-binding" evidence="5">
    <location>
        <begin position="12"/>
        <end position="384"/>
    </location>
</feature>